<dbReference type="GO" id="GO:0016779">
    <property type="term" value="F:nucleotidyltransferase activity"/>
    <property type="evidence" value="ECO:0007669"/>
    <property type="project" value="UniProtKB-KW"/>
</dbReference>
<dbReference type="Gene3D" id="1.25.40.10">
    <property type="entry name" value="Tetratricopeptide repeat domain"/>
    <property type="match status" value="3"/>
</dbReference>
<organism evidence="11 12">
    <name type="scientific">Adineta steineri</name>
    <dbReference type="NCBI Taxonomy" id="433720"/>
    <lineage>
        <taxon>Eukaryota</taxon>
        <taxon>Metazoa</taxon>
        <taxon>Spiralia</taxon>
        <taxon>Gnathifera</taxon>
        <taxon>Rotifera</taxon>
        <taxon>Eurotatoria</taxon>
        <taxon>Bdelloidea</taxon>
        <taxon>Adinetida</taxon>
        <taxon>Adinetidae</taxon>
        <taxon>Adineta</taxon>
    </lineage>
</organism>
<proteinExistence type="inferred from homology"/>
<keyword evidence="5" id="KW-0677">Repeat</keyword>
<evidence type="ECO:0000256" key="1">
    <source>
        <dbReference type="ARBA" id="ARBA00009558"/>
    </source>
</evidence>
<feature type="repeat" description="TPR" evidence="8">
    <location>
        <begin position="483"/>
        <end position="516"/>
    </location>
</feature>
<dbReference type="SUPFAM" id="SSF56399">
    <property type="entry name" value="ADP-ribosylation"/>
    <property type="match status" value="1"/>
</dbReference>
<evidence type="ECO:0000256" key="3">
    <source>
        <dbReference type="ARBA" id="ARBA00022679"/>
    </source>
</evidence>
<evidence type="ECO:0000256" key="6">
    <source>
        <dbReference type="ARBA" id="ARBA00022803"/>
    </source>
</evidence>
<dbReference type="Proteomes" id="UP000663860">
    <property type="component" value="Unassembled WGS sequence"/>
</dbReference>
<dbReference type="PROSITE" id="PS51996">
    <property type="entry name" value="TR_MART"/>
    <property type="match status" value="1"/>
</dbReference>
<evidence type="ECO:0000313" key="12">
    <source>
        <dbReference type="Proteomes" id="UP000663868"/>
    </source>
</evidence>
<evidence type="ECO:0000256" key="8">
    <source>
        <dbReference type="PROSITE-ProRule" id="PRU00339"/>
    </source>
</evidence>
<evidence type="ECO:0000256" key="5">
    <source>
        <dbReference type="ARBA" id="ARBA00022737"/>
    </source>
</evidence>
<dbReference type="Gene3D" id="3.90.176.10">
    <property type="entry name" value="Toxin ADP-ribosyltransferase, Chain A, domain 1"/>
    <property type="match status" value="1"/>
</dbReference>
<comment type="similarity">
    <text evidence="1 9">Belongs to the Arg-specific ADP-ribosyltransferase family.</text>
</comment>
<comment type="caution">
    <text evidence="11">The sequence shown here is derived from an EMBL/GenBank/DDBJ whole genome shotgun (WGS) entry which is preliminary data.</text>
</comment>
<protein>
    <recommendedName>
        <fullName evidence="9">NAD(P)(+)--arginine ADP-ribosyltransferase</fullName>
        <ecNumber evidence="9">2.4.2.31</ecNumber>
    </recommendedName>
    <alternativeName>
        <fullName evidence="9">Mono(ADP-ribosyl)transferase</fullName>
    </alternativeName>
</protein>
<keyword evidence="3 9" id="KW-0808">Transferase</keyword>
<feature type="repeat" description="TPR" evidence="8">
    <location>
        <begin position="525"/>
        <end position="558"/>
    </location>
</feature>
<dbReference type="InterPro" id="IPR011990">
    <property type="entry name" value="TPR-like_helical_dom_sf"/>
</dbReference>
<dbReference type="PANTHER" id="PTHR45641">
    <property type="entry name" value="TETRATRICOPEPTIDE REPEAT PROTEIN (AFU_ORTHOLOGUE AFUA_6G03870)"/>
    <property type="match status" value="1"/>
</dbReference>
<keyword evidence="2 9" id="KW-0328">Glycosyltransferase</keyword>
<evidence type="ECO:0000256" key="4">
    <source>
        <dbReference type="ARBA" id="ARBA00022695"/>
    </source>
</evidence>
<dbReference type="InterPro" id="IPR000768">
    <property type="entry name" value="ART"/>
</dbReference>
<comment type="catalytic activity">
    <reaction evidence="7 9">
        <text>L-arginyl-[protein] + NAD(+) = N(omega)-(ADP-D-ribosyl)-L-arginyl-[protein] + nicotinamide + H(+)</text>
        <dbReference type="Rhea" id="RHEA:19149"/>
        <dbReference type="Rhea" id="RHEA-COMP:10532"/>
        <dbReference type="Rhea" id="RHEA-COMP:15087"/>
        <dbReference type="ChEBI" id="CHEBI:15378"/>
        <dbReference type="ChEBI" id="CHEBI:17154"/>
        <dbReference type="ChEBI" id="CHEBI:29965"/>
        <dbReference type="ChEBI" id="CHEBI:57540"/>
        <dbReference type="ChEBI" id="CHEBI:142554"/>
        <dbReference type="EC" id="2.4.2.31"/>
    </reaction>
</comment>
<keyword evidence="4" id="KW-0548">Nucleotidyltransferase</keyword>
<dbReference type="EC" id="2.4.2.31" evidence="9"/>
<gene>
    <name evidence="10" type="ORF">IZO911_LOCUS36882</name>
    <name evidence="11" type="ORF">KXQ929_LOCUS27571</name>
</gene>
<accession>A0A819MX00</accession>
<sequence length="789" mass="93098">MFASRRNLRRNEIIRNIEELRLIWLDENINDTDESIQAQKLLLEHNGAAHFYTDPCLCINFLKVTKNEHILFIASDVLAQHIPQEIYHFPSIIRVFILYTNYKNRISWIEESKKPFERFFNQDSLLQSVFQTINCLEKQRIHFSFLSGEQILARAKDSASFFWHRMLLYVLQQMPQDEKSKQEMIEQCQACYKFNEIQLKNIKDFQDNYNREKAIEWYTKDCFLYRLLNTALRTENIELLYLFRFYIIDLCWEIEQEYKKIENICDLSPLYRGQIIPIRQLEALKNNVGKMISVNGFMSASRDINVARCFTDQNNTWDGFCSVLFEITLDPSVRTAVFADIGQKSCMKDEKEVLFTLNSLFRILSVDFDSKLGTWNIKLITEDENVENVERHFEYIQEGIEYYSPVIYFGRILFYDLDRKDYTKIYFEKLLKSLPPDHPDIPFVYKWMGFLHCKTKLNLAATYYEKAYTLRLKILPKDHLHIANSLHDFAHLAEEKKEFGQALKYYEEALSIYDSNCNNVCRYKASAMKDMGVVYKKKGELKSALDYSFRALEIFQSILPERHPQIYACLIYIGDIYFDQGNIDKALDYYHKSLQIVEQCMPANHRYLTEGLISIINTYQTRGDTNMAIQFCKEKLDAQRINLGEKHPRLAHTLMIMSKVLSDKDPDAALQSYEEALSIFEQSYSFDHHFINNCLTSMSNLYHKYHTPSNKSRCLINVLNVHLRILPSDHVSIAKIHRNVALCYEEMNMVTEALNHFNESLSIYQQSGNSSKGKQKSLKFHISKLRRKL</sequence>
<dbReference type="GO" id="GO:0106274">
    <property type="term" value="F:NAD+-protein-arginine ADP-ribosyltransferase activity"/>
    <property type="evidence" value="ECO:0007669"/>
    <property type="project" value="UniProtKB-EC"/>
</dbReference>
<dbReference type="Pfam" id="PF01129">
    <property type="entry name" value="ART"/>
    <property type="match status" value="1"/>
</dbReference>
<reference evidence="11" key="1">
    <citation type="submission" date="2021-02" db="EMBL/GenBank/DDBJ databases">
        <authorList>
            <person name="Nowell W R."/>
        </authorList>
    </citation>
    <scope>NUCLEOTIDE SEQUENCE</scope>
</reference>
<dbReference type="EMBL" id="CAJNOE010000887">
    <property type="protein sequence ID" value="CAF1353088.1"/>
    <property type="molecule type" value="Genomic_DNA"/>
</dbReference>
<dbReference type="Pfam" id="PF13424">
    <property type="entry name" value="TPR_12"/>
    <property type="match status" value="2"/>
</dbReference>
<dbReference type="SMART" id="SM00028">
    <property type="entry name" value="TPR"/>
    <property type="match status" value="5"/>
</dbReference>
<feature type="repeat" description="TPR" evidence="8">
    <location>
        <begin position="567"/>
        <end position="600"/>
    </location>
</feature>
<dbReference type="Proteomes" id="UP000663868">
    <property type="component" value="Unassembled WGS sequence"/>
</dbReference>
<evidence type="ECO:0000256" key="7">
    <source>
        <dbReference type="ARBA" id="ARBA00047597"/>
    </source>
</evidence>
<keyword evidence="9" id="KW-0520">NAD</keyword>
<evidence type="ECO:0000256" key="9">
    <source>
        <dbReference type="RuleBase" id="RU361228"/>
    </source>
</evidence>
<name>A0A819MX00_9BILA</name>
<dbReference type="InterPro" id="IPR019734">
    <property type="entry name" value="TPR_rpt"/>
</dbReference>
<evidence type="ECO:0000313" key="11">
    <source>
        <dbReference type="EMBL" id="CAF3985066.1"/>
    </source>
</evidence>
<evidence type="ECO:0000313" key="10">
    <source>
        <dbReference type="EMBL" id="CAF1353088.1"/>
    </source>
</evidence>
<dbReference type="AlphaFoldDB" id="A0A819MX00"/>
<keyword evidence="9" id="KW-0521">NADP</keyword>
<dbReference type="PANTHER" id="PTHR45641:SF19">
    <property type="entry name" value="NEPHROCYSTIN-3"/>
    <property type="match status" value="1"/>
</dbReference>
<dbReference type="SUPFAM" id="SSF48452">
    <property type="entry name" value="TPR-like"/>
    <property type="match status" value="2"/>
</dbReference>
<dbReference type="PROSITE" id="PS50005">
    <property type="entry name" value="TPR"/>
    <property type="match status" value="3"/>
</dbReference>
<keyword evidence="6 8" id="KW-0802">TPR repeat</keyword>
<dbReference type="EMBL" id="CAJOBB010002625">
    <property type="protein sequence ID" value="CAF3985066.1"/>
    <property type="molecule type" value="Genomic_DNA"/>
</dbReference>
<evidence type="ECO:0000256" key="2">
    <source>
        <dbReference type="ARBA" id="ARBA00022676"/>
    </source>
</evidence>